<evidence type="ECO:0000256" key="2">
    <source>
        <dbReference type="SAM" id="Phobius"/>
    </source>
</evidence>
<keyword evidence="2" id="KW-1133">Transmembrane helix</keyword>
<name>A0A7W4Z0A6_9ACTN</name>
<organism evidence="3 4">
    <name type="scientific">Nocardioides soli</name>
    <dbReference type="NCBI Taxonomy" id="1036020"/>
    <lineage>
        <taxon>Bacteria</taxon>
        <taxon>Bacillati</taxon>
        <taxon>Actinomycetota</taxon>
        <taxon>Actinomycetes</taxon>
        <taxon>Propionibacteriales</taxon>
        <taxon>Nocardioidaceae</taxon>
        <taxon>Nocardioides</taxon>
    </lineage>
</organism>
<proteinExistence type="predicted"/>
<accession>A0A7W4Z0A6</accession>
<comment type="caution">
    <text evidence="3">The sequence shown here is derived from an EMBL/GenBank/DDBJ whole genome shotgun (WGS) entry which is preliminary data.</text>
</comment>
<evidence type="ECO:0000313" key="4">
    <source>
        <dbReference type="Proteomes" id="UP000589626"/>
    </source>
</evidence>
<reference evidence="3 4" key="1">
    <citation type="submission" date="2020-08" db="EMBL/GenBank/DDBJ databases">
        <title>Sequencing the genomes of 1000 actinobacteria strains.</title>
        <authorList>
            <person name="Klenk H.-P."/>
        </authorList>
    </citation>
    <scope>NUCLEOTIDE SEQUENCE [LARGE SCALE GENOMIC DNA]</scope>
    <source>
        <strain evidence="3 4">DSM 105498</strain>
    </source>
</reference>
<feature type="transmembrane region" description="Helical" evidence="2">
    <location>
        <begin position="59"/>
        <end position="79"/>
    </location>
</feature>
<sequence>MTGTHDPRDELRARLRAADPAATLPPDDPARVARLVEDVMSTELTSENRETGTRQRGPLTWAVAAAAVLVIAGAGLLGLRALTGDDPAPVGTEQAAPSVTRLEVPESAGSAKCLVPSAETLAHADTAFDGTVTAIDGDQVTLAPTRWYVGDPTDEVQVTAPSEQLQRVASAVDFEEGGRYLVSATQGQVSLCGLSAAYDDDLAAIYQQAFG</sequence>
<gene>
    <name evidence="3" type="ORF">FHU40_001925</name>
</gene>
<dbReference type="RefSeq" id="WP_183591947.1">
    <property type="nucleotide sequence ID" value="NZ_JACHWR010000001.1"/>
</dbReference>
<dbReference type="AlphaFoldDB" id="A0A7W4Z0A6"/>
<protein>
    <submittedName>
        <fullName evidence="3">Uncharacterized protein</fullName>
    </submittedName>
</protein>
<feature type="region of interest" description="Disordered" evidence="1">
    <location>
        <begin position="1"/>
        <end position="28"/>
    </location>
</feature>
<keyword evidence="2" id="KW-0812">Transmembrane</keyword>
<evidence type="ECO:0000313" key="3">
    <source>
        <dbReference type="EMBL" id="MBB3042124.1"/>
    </source>
</evidence>
<dbReference type="Proteomes" id="UP000589626">
    <property type="component" value="Unassembled WGS sequence"/>
</dbReference>
<evidence type="ECO:0000256" key="1">
    <source>
        <dbReference type="SAM" id="MobiDB-lite"/>
    </source>
</evidence>
<feature type="compositionally biased region" description="Basic and acidic residues" evidence="1">
    <location>
        <begin position="1"/>
        <end position="17"/>
    </location>
</feature>
<dbReference type="EMBL" id="JACHWR010000001">
    <property type="protein sequence ID" value="MBB3042124.1"/>
    <property type="molecule type" value="Genomic_DNA"/>
</dbReference>
<keyword evidence="4" id="KW-1185">Reference proteome</keyword>
<keyword evidence="2" id="KW-0472">Membrane</keyword>